<protein>
    <submittedName>
        <fullName evidence="1">Uncharacterized protein</fullName>
    </submittedName>
</protein>
<gene>
    <name evidence="1" type="ORF">ERS008198_03528</name>
</gene>
<name>A0A655DN25_SALET</name>
<evidence type="ECO:0000313" key="1">
    <source>
        <dbReference type="EMBL" id="CNU76937.1"/>
    </source>
</evidence>
<evidence type="ECO:0000313" key="2">
    <source>
        <dbReference type="Proteomes" id="UP000041314"/>
    </source>
</evidence>
<dbReference type="AlphaFoldDB" id="A0A655DN25"/>
<dbReference type="Proteomes" id="UP000041314">
    <property type="component" value="Unassembled WGS sequence"/>
</dbReference>
<proteinExistence type="predicted"/>
<organism evidence="1 2">
    <name type="scientific">Salmonella enterica subsp. enterica serovar Bovismorbificans</name>
    <dbReference type="NCBI Taxonomy" id="58097"/>
    <lineage>
        <taxon>Bacteria</taxon>
        <taxon>Pseudomonadati</taxon>
        <taxon>Pseudomonadota</taxon>
        <taxon>Gammaproteobacteria</taxon>
        <taxon>Enterobacterales</taxon>
        <taxon>Enterobacteriaceae</taxon>
        <taxon>Salmonella</taxon>
    </lineage>
</organism>
<dbReference type="EMBL" id="CQPA01000034">
    <property type="protein sequence ID" value="CNU76937.1"/>
    <property type="molecule type" value="Genomic_DNA"/>
</dbReference>
<sequence>MPRTGSTQGIKLRISPPISAIITTCQKGSAALSGVCAGAAPMVCVLSWAIAPSANTRVSDLLRKSGAFSPQLSVTGTVACNLSPSTRRRGFAKSTSSMVSR</sequence>
<accession>A0A655DN25</accession>
<reference evidence="1 2" key="1">
    <citation type="submission" date="2015-03" db="EMBL/GenBank/DDBJ databases">
        <authorList>
            <consortium name="Pathogen Informatics"/>
        </authorList>
    </citation>
    <scope>NUCLEOTIDE SEQUENCE [LARGE SCALE GENOMIC DNA]</scope>
    <source>
        <strain evidence="1 2">A1104</strain>
    </source>
</reference>